<dbReference type="Pfam" id="PF05065">
    <property type="entry name" value="Phage_capsid"/>
    <property type="match status" value="1"/>
</dbReference>
<evidence type="ECO:0000256" key="1">
    <source>
        <dbReference type="ARBA" id="ARBA00004328"/>
    </source>
</evidence>
<evidence type="ECO:0000313" key="4">
    <source>
        <dbReference type="EMBL" id="GAH11072.1"/>
    </source>
</evidence>
<accession>X1CTF9</accession>
<evidence type="ECO:0000256" key="2">
    <source>
        <dbReference type="ARBA" id="ARBA00022844"/>
    </source>
</evidence>
<feature type="non-terminal residue" evidence="4">
    <location>
        <position position="1"/>
    </location>
</feature>
<dbReference type="InterPro" id="IPR024455">
    <property type="entry name" value="Phage_capsid"/>
</dbReference>
<comment type="caution">
    <text evidence="4">The sequence shown here is derived from an EMBL/GenBank/DDBJ whole genome shotgun (WGS) entry which is preliminary data.</text>
</comment>
<dbReference type="NCBIfam" id="TIGR01554">
    <property type="entry name" value="major_cap_HK97"/>
    <property type="match status" value="1"/>
</dbReference>
<dbReference type="GO" id="GO:0044423">
    <property type="term" value="C:virion component"/>
    <property type="evidence" value="ECO:0007669"/>
    <property type="project" value="UniProtKB-KW"/>
</dbReference>
<dbReference type="SUPFAM" id="SSF56563">
    <property type="entry name" value="Major capsid protein gp5"/>
    <property type="match status" value="1"/>
</dbReference>
<gene>
    <name evidence="4" type="ORF">S01H4_54151</name>
</gene>
<organism evidence="4">
    <name type="scientific">marine sediment metagenome</name>
    <dbReference type="NCBI Taxonomy" id="412755"/>
    <lineage>
        <taxon>unclassified sequences</taxon>
        <taxon>metagenomes</taxon>
        <taxon>ecological metagenomes</taxon>
    </lineage>
</organism>
<comment type="subcellular location">
    <subcellularLocation>
        <location evidence="1">Virion</location>
    </subcellularLocation>
</comment>
<keyword evidence="2" id="KW-0946">Virion</keyword>
<feature type="domain" description="Phage capsid-like C-terminal" evidence="3">
    <location>
        <begin position="5"/>
        <end position="55"/>
    </location>
</feature>
<dbReference type="EMBL" id="BART01031137">
    <property type="protein sequence ID" value="GAH11072.1"/>
    <property type="molecule type" value="Genomic_DNA"/>
</dbReference>
<dbReference type="InterPro" id="IPR054612">
    <property type="entry name" value="Phage_capsid-like_C"/>
</dbReference>
<name>X1CTF9_9ZZZZ</name>
<sequence length="74" mass="7793">ATAVSTKCVLYGNFKEAVIIGDRIGIDIFVSPHRYFDEDVLGVRAVSRYDINVHEPGTAGAAGAFVAFSTGSAT</sequence>
<proteinExistence type="predicted"/>
<protein>
    <recommendedName>
        <fullName evidence="3">Phage capsid-like C-terminal domain-containing protein</fullName>
    </recommendedName>
</protein>
<reference evidence="4" key="1">
    <citation type="journal article" date="2014" name="Front. Microbiol.">
        <title>High frequency of phylogenetically diverse reductive dehalogenase-homologous genes in deep subseafloor sedimentary metagenomes.</title>
        <authorList>
            <person name="Kawai M."/>
            <person name="Futagami T."/>
            <person name="Toyoda A."/>
            <person name="Takaki Y."/>
            <person name="Nishi S."/>
            <person name="Hori S."/>
            <person name="Arai W."/>
            <person name="Tsubouchi T."/>
            <person name="Morono Y."/>
            <person name="Uchiyama I."/>
            <person name="Ito T."/>
            <person name="Fujiyama A."/>
            <person name="Inagaki F."/>
            <person name="Takami H."/>
        </authorList>
    </citation>
    <scope>NUCLEOTIDE SEQUENCE</scope>
    <source>
        <strain evidence="4">Expedition CK06-06</strain>
    </source>
</reference>
<dbReference type="AlphaFoldDB" id="X1CTF9"/>
<evidence type="ECO:0000259" key="3">
    <source>
        <dbReference type="Pfam" id="PF05065"/>
    </source>
</evidence>